<dbReference type="InterPro" id="IPR007859">
    <property type="entry name" value="ETF-QO/FixX_C"/>
</dbReference>
<evidence type="ECO:0000256" key="7">
    <source>
        <dbReference type="ARBA" id="ARBA00023004"/>
    </source>
</evidence>
<evidence type="ECO:0000256" key="3">
    <source>
        <dbReference type="ARBA" id="ARBA00020378"/>
    </source>
</evidence>
<reference evidence="11 12" key="1">
    <citation type="journal article" date="2010" name="Stand. Genomic Sci.">
        <title>Complete genome sequence of Acetohalobium arabaticum type strain (Z-7288).</title>
        <authorList>
            <person name="Sikorski J."/>
            <person name="Lapidus A."/>
            <person name="Chertkov O."/>
            <person name="Lucas S."/>
            <person name="Copeland A."/>
            <person name="Glavina Del Rio T."/>
            <person name="Nolan M."/>
            <person name="Tice H."/>
            <person name="Cheng J.F."/>
            <person name="Han C."/>
            <person name="Brambilla E."/>
            <person name="Pitluck S."/>
            <person name="Liolios K."/>
            <person name="Ivanova N."/>
            <person name="Mavromatis K."/>
            <person name="Mikhailova N."/>
            <person name="Pati A."/>
            <person name="Bruce D."/>
            <person name="Detter C."/>
            <person name="Tapia R."/>
            <person name="Goodwin L."/>
            <person name="Chen A."/>
            <person name="Palaniappan K."/>
            <person name="Land M."/>
            <person name="Hauser L."/>
            <person name="Chang Y.J."/>
            <person name="Jeffries C.D."/>
            <person name="Rohde M."/>
            <person name="Goker M."/>
            <person name="Spring S."/>
            <person name="Woyke T."/>
            <person name="Bristow J."/>
            <person name="Eisen J.A."/>
            <person name="Markowitz V."/>
            <person name="Hugenholtz P."/>
            <person name="Kyrpides N.C."/>
            <person name="Klenk H.P."/>
        </authorList>
    </citation>
    <scope>NUCLEOTIDE SEQUENCE [LARGE SCALE GENOMIC DNA]</scope>
    <source>
        <strain evidence="12">ATCC 49924 / DSM 5501 / Z-7288</strain>
    </source>
</reference>
<evidence type="ECO:0000256" key="5">
    <source>
        <dbReference type="ARBA" id="ARBA00022723"/>
    </source>
</evidence>
<evidence type="ECO:0000313" key="11">
    <source>
        <dbReference type="EMBL" id="ADL13463.1"/>
    </source>
</evidence>
<dbReference type="InterPro" id="IPR017896">
    <property type="entry name" value="4Fe4S_Fe-S-bd"/>
</dbReference>
<dbReference type="STRING" id="574087.Acear_1965"/>
<evidence type="ECO:0000256" key="6">
    <source>
        <dbReference type="ARBA" id="ARBA00022982"/>
    </source>
</evidence>
<dbReference type="KEGG" id="aar:Acear_1965"/>
<protein>
    <recommendedName>
        <fullName evidence="3">Ferredoxin-like protein</fullName>
    </recommendedName>
</protein>
<comment type="similarity">
    <text evidence="2">To ferredoxins from P.putida and C.tartarivorum, ferredoxin I from A.vinelandii, ferredoxin II from D.desulfuricans.</text>
</comment>
<proteinExistence type="predicted"/>
<dbReference type="GO" id="GO:0051536">
    <property type="term" value="F:iron-sulfur cluster binding"/>
    <property type="evidence" value="ECO:0007669"/>
    <property type="project" value="UniProtKB-KW"/>
</dbReference>
<keyword evidence="4" id="KW-0813">Transport</keyword>
<sequence>MSNFSKDQKTPLDSIPIKADDTSHIQIKNREVCLEECENKPCTYYCPTRVFSWRGEENRIEIDYTRCVECLACPHGCPHNNIAWSFPQGGYGVNYQN</sequence>
<organism evidence="11 12">
    <name type="scientific">Acetohalobium arabaticum (strain ATCC 49924 / DSM 5501 / Z-7288)</name>
    <dbReference type="NCBI Taxonomy" id="574087"/>
    <lineage>
        <taxon>Bacteria</taxon>
        <taxon>Bacillati</taxon>
        <taxon>Bacillota</taxon>
        <taxon>Clostridia</taxon>
        <taxon>Halanaerobiales</taxon>
        <taxon>Halobacteroidaceae</taxon>
        <taxon>Acetohalobium</taxon>
    </lineage>
</organism>
<dbReference type="Proteomes" id="UP000001661">
    <property type="component" value="Chromosome"/>
</dbReference>
<evidence type="ECO:0000259" key="10">
    <source>
        <dbReference type="PROSITE" id="PS51379"/>
    </source>
</evidence>
<dbReference type="eggNOG" id="COG2440">
    <property type="taxonomic scope" value="Bacteria"/>
</dbReference>
<comment type="function">
    <text evidence="1">Could be a 3Fe-4S cluster-containing protein.</text>
</comment>
<keyword evidence="6" id="KW-0249">Electron transport</keyword>
<dbReference type="HOGENOM" id="CLU_163428_0_0_9"/>
<dbReference type="PANTHER" id="PTHR43082">
    <property type="entry name" value="FERREDOXIN-LIKE"/>
    <property type="match status" value="1"/>
</dbReference>
<dbReference type="GO" id="GO:0005506">
    <property type="term" value="F:iron ion binding"/>
    <property type="evidence" value="ECO:0007669"/>
    <property type="project" value="InterPro"/>
</dbReference>
<keyword evidence="12" id="KW-1185">Reference proteome</keyword>
<dbReference type="Pfam" id="PF05187">
    <property type="entry name" value="Fer4_ETF_QO"/>
    <property type="match status" value="1"/>
</dbReference>
<dbReference type="EMBL" id="CP002105">
    <property type="protein sequence ID" value="ADL13463.1"/>
    <property type="molecule type" value="Genomic_DNA"/>
</dbReference>
<dbReference type="PANTHER" id="PTHR43082:SF3">
    <property type="entry name" value="FERREDOXIN-LIKE PROTEIN YDIT"/>
    <property type="match status" value="1"/>
</dbReference>
<dbReference type="SUPFAM" id="SSF54862">
    <property type="entry name" value="4Fe-4S ferredoxins"/>
    <property type="match status" value="1"/>
</dbReference>
<evidence type="ECO:0000313" key="12">
    <source>
        <dbReference type="Proteomes" id="UP000001661"/>
    </source>
</evidence>
<dbReference type="OrthoDB" id="9800260at2"/>
<gene>
    <name evidence="11" type="ordered locus">Acear_1965</name>
</gene>
<keyword evidence="9" id="KW-0535">Nitrogen fixation</keyword>
<keyword evidence="8" id="KW-0411">Iron-sulfur</keyword>
<keyword evidence="5" id="KW-0479">Metal-binding</keyword>
<dbReference type="AlphaFoldDB" id="D9QSK0"/>
<evidence type="ECO:0000256" key="9">
    <source>
        <dbReference type="ARBA" id="ARBA00023231"/>
    </source>
</evidence>
<feature type="domain" description="4Fe-4S ferredoxin-type" evidence="10">
    <location>
        <begin position="58"/>
        <end position="87"/>
    </location>
</feature>
<feature type="domain" description="4Fe-4S ferredoxin-type" evidence="10">
    <location>
        <begin position="23"/>
        <end position="56"/>
    </location>
</feature>
<evidence type="ECO:0000256" key="4">
    <source>
        <dbReference type="ARBA" id="ARBA00022448"/>
    </source>
</evidence>
<accession>D9QSK0</accession>
<dbReference type="InterPro" id="IPR012206">
    <property type="entry name" value="Fd_FixX"/>
</dbReference>
<keyword evidence="7" id="KW-0408">Iron</keyword>
<evidence type="ECO:0000256" key="2">
    <source>
        <dbReference type="ARBA" id="ARBA00009192"/>
    </source>
</evidence>
<dbReference type="PROSITE" id="PS51379">
    <property type="entry name" value="4FE4S_FER_2"/>
    <property type="match status" value="2"/>
</dbReference>
<name>D9QSK0_ACEAZ</name>
<evidence type="ECO:0000256" key="8">
    <source>
        <dbReference type="ARBA" id="ARBA00023014"/>
    </source>
</evidence>
<dbReference type="Gene3D" id="3.30.70.20">
    <property type="match status" value="1"/>
</dbReference>
<evidence type="ECO:0000256" key="1">
    <source>
        <dbReference type="ARBA" id="ARBA00003208"/>
    </source>
</evidence>